<organism evidence="2 3">
    <name type="scientific">Dyella flagellata</name>
    <dbReference type="NCBI Taxonomy" id="1867833"/>
    <lineage>
        <taxon>Bacteria</taxon>
        <taxon>Pseudomonadati</taxon>
        <taxon>Pseudomonadota</taxon>
        <taxon>Gammaproteobacteria</taxon>
        <taxon>Lysobacterales</taxon>
        <taxon>Rhodanobacteraceae</taxon>
        <taxon>Dyella</taxon>
    </lineage>
</organism>
<dbReference type="EMBL" id="BSOA01000029">
    <property type="protein sequence ID" value="GLQ89138.1"/>
    <property type="molecule type" value="Genomic_DNA"/>
</dbReference>
<name>A0ABQ5XDG5_9GAMM</name>
<proteinExistence type="predicted"/>
<keyword evidence="1" id="KW-1133">Transmembrane helix</keyword>
<evidence type="ECO:0008006" key="4">
    <source>
        <dbReference type="Google" id="ProtNLM"/>
    </source>
</evidence>
<keyword evidence="3" id="KW-1185">Reference proteome</keyword>
<sequence length="78" mass="8730">MRETILDAVKAIIRFVFETIIWNFVLFHVGRAVMLTVTLGRYPTRRDCAQSPGRIQLAGMAVLVTLWAAIAVSNNLRG</sequence>
<protein>
    <recommendedName>
        <fullName evidence="4">MAPEG family protein</fullName>
    </recommendedName>
</protein>
<feature type="transmembrane region" description="Helical" evidence="1">
    <location>
        <begin position="54"/>
        <end position="72"/>
    </location>
</feature>
<evidence type="ECO:0000256" key="1">
    <source>
        <dbReference type="SAM" id="Phobius"/>
    </source>
</evidence>
<keyword evidence="1" id="KW-0472">Membrane</keyword>
<dbReference type="RefSeq" id="WP_284332575.1">
    <property type="nucleotide sequence ID" value="NZ_BSOA01000029.1"/>
</dbReference>
<keyword evidence="1" id="KW-0812">Transmembrane</keyword>
<feature type="transmembrane region" description="Helical" evidence="1">
    <location>
        <begin position="20"/>
        <end position="42"/>
    </location>
</feature>
<gene>
    <name evidence="2" type="ORF">GCM10007898_27100</name>
</gene>
<comment type="caution">
    <text evidence="2">The sequence shown here is derived from an EMBL/GenBank/DDBJ whole genome shotgun (WGS) entry which is preliminary data.</text>
</comment>
<evidence type="ECO:0000313" key="3">
    <source>
        <dbReference type="Proteomes" id="UP001156627"/>
    </source>
</evidence>
<evidence type="ECO:0000313" key="2">
    <source>
        <dbReference type="EMBL" id="GLQ89138.1"/>
    </source>
</evidence>
<accession>A0ABQ5XDG5</accession>
<dbReference type="Proteomes" id="UP001156627">
    <property type="component" value="Unassembled WGS sequence"/>
</dbReference>
<reference evidence="3" key="1">
    <citation type="journal article" date="2019" name="Int. J. Syst. Evol. Microbiol.">
        <title>The Global Catalogue of Microorganisms (GCM) 10K type strain sequencing project: providing services to taxonomists for standard genome sequencing and annotation.</title>
        <authorList>
            <consortium name="The Broad Institute Genomics Platform"/>
            <consortium name="The Broad Institute Genome Sequencing Center for Infectious Disease"/>
            <person name="Wu L."/>
            <person name="Ma J."/>
        </authorList>
    </citation>
    <scope>NUCLEOTIDE SEQUENCE [LARGE SCALE GENOMIC DNA]</scope>
    <source>
        <strain evidence="3">NBRC 111981</strain>
    </source>
</reference>